<feature type="region of interest" description="Disordered" evidence="1">
    <location>
        <begin position="774"/>
        <end position="795"/>
    </location>
</feature>
<feature type="region of interest" description="Disordered" evidence="1">
    <location>
        <begin position="1658"/>
        <end position="1821"/>
    </location>
</feature>
<feature type="compositionally biased region" description="Basic and acidic residues" evidence="1">
    <location>
        <begin position="602"/>
        <end position="611"/>
    </location>
</feature>
<feature type="compositionally biased region" description="Basic and acidic residues" evidence="1">
    <location>
        <begin position="2228"/>
        <end position="2237"/>
    </location>
</feature>
<feature type="compositionally biased region" description="Basic and acidic residues" evidence="1">
    <location>
        <begin position="570"/>
        <end position="586"/>
    </location>
</feature>
<feature type="compositionally biased region" description="Basic and acidic residues" evidence="1">
    <location>
        <begin position="1661"/>
        <end position="1699"/>
    </location>
</feature>
<feature type="compositionally biased region" description="Basic and acidic residues" evidence="1">
    <location>
        <begin position="470"/>
        <end position="479"/>
    </location>
</feature>
<feature type="region of interest" description="Disordered" evidence="1">
    <location>
        <begin position="877"/>
        <end position="923"/>
    </location>
</feature>
<feature type="compositionally biased region" description="Polar residues" evidence="1">
    <location>
        <begin position="1889"/>
        <end position="1904"/>
    </location>
</feature>
<feature type="compositionally biased region" description="Low complexity" evidence="1">
    <location>
        <begin position="1853"/>
        <end position="1865"/>
    </location>
</feature>
<feature type="region of interest" description="Disordered" evidence="1">
    <location>
        <begin position="970"/>
        <end position="1020"/>
    </location>
</feature>
<feature type="region of interest" description="Disordered" evidence="1">
    <location>
        <begin position="403"/>
        <end position="739"/>
    </location>
</feature>
<feature type="compositionally biased region" description="Polar residues" evidence="1">
    <location>
        <begin position="2106"/>
        <end position="2132"/>
    </location>
</feature>
<dbReference type="EMBL" id="JAFNEN010000088">
    <property type="protein sequence ID" value="KAG8195420.1"/>
    <property type="molecule type" value="Genomic_DNA"/>
</dbReference>
<feature type="compositionally biased region" description="Polar residues" evidence="1">
    <location>
        <begin position="553"/>
        <end position="569"/>
    </location>
</feature>
<feature type="region of interest" description="Disordered" evidence="1">
    <location>
        <begin position="290"/>
        <end position="314"/>
    </location>
</feature>
<feature type="compositionally biased region" description="Basic and acidic residues" evidence="1">
    <location>
        <begin position="536"/>
        <end position="545"/>
    </location>
</feature>
<name>A0AAV6VF36_9ARAC</name>
<sequence>MSKDTKMEPQDNCMSLPNLLNLLRDVLSQNPNRDKNFLKNELKIKPLIEVSKHSFDDACSPLAMIDFNVLQGAYQHYLENPDCLKQETAVPSSSDKNRWKDRVFISRRDSGTGGTSEDSDLERALCELPMTEIINNISPEFLDSCNKDFGRSSLFTKSVPVTELSPSVSFSPFQNTDVVSKSQDILENVRLSEVFDLRHVEEKDQIEISTDVRRKKTQFGKRKKCKRKIVLERNVNSTDSSEMLSPPSEIHVNELENLEKDIPDTEELNENGLSTQEQIIDSTVLISPANVSSSKNKKELRKSPKGKVESTKKGKVLTQNSNEISIMPNPTKPLQTLKNQPDDGKNKCEVLQSSEILLSGPQTVFQTSERQAEKPSTIPKAVLQNQSPTISSQAVDSEKTICEIGQETPKLSSARTKMVDKRSSRTHKAKSPKSKSNSIEDIKQNPSEVVDKLLNGSKTFKAKSPKSRSNSKEDTRQKPSDVPGKLLNSSQTLKAKSPKPRSNSKEGTCQKPSKVGDELLNGSPTLKAKSPKLRSNSKEDTRQKPSDVPGKLLNSSQTLKAKSPKSISNSKEDIKQKSSEVVDKLLNDSQTLKAKSPKSRSNSKEDTHKNPSDVPGKLLNGSQTLKAKRPKPRSNSKEGTRQKPSKVGDELLNGSQTLKAKSPKSIYNSKVDTHKKPSDKLLNSSQALEDESLKSISNFKEGTQKPFEVSSGQIFKSKSPRSISNPQENRSQISWDTVKGSRSLQTDAVKCNTYGIEKECADIFENSHITRNLSDSGFTESDKDGDKNSNISISPLEDYDCDAEVSSFFNKDTESQTSLHPGSGQEVIVNSMVDNHKIVSPKGEPPKLNLNSLPVTSNVDDNDDLHGLLDFEYDISEPEEMAPISPEDEPDSCSEDIHSTEEQSLYSEVTAGDTPGQEMCPTSDIISHPLAENVSCLTNQQEKNYNEAFGDPTQKEIGVAWNPPKAKILTKRKRTFSDDDDSSASDSETSYKRRKDSSPSQPQLRKEIIGSSSRPKLDVPTSRLRNLNSVIQDIGISCDNHNILKAVKSATEYLNISDRSTCLKIFQEIFLGIRDSVCLTRNDPEEPLVEIVEKLKSFVDNSNLENREEDIKLCSMVIYEFFQVPSLIRYALDLCNYLQTKAVPIRNRAVDAYATNAISRTAPENIILNFLTYVKKICRLPVHQPLLKHVLQRVVRGKECYMLPEFSQLTEFLCLLDDYEMERLPLQGLMKTCIENNCWDVFSLLFFAWCNKNCFPTPFLEALQSKWDEIGIWFKKFAAHNFGAGEPSESTKYFFGIIGVTLIMNICEIGRKKDRRTKLKYLANANEVLHTLHKYNVDILCVMESFFRVYLPNDPDPCHILCLPYSVFFNLVDICLRLNLPKNALQLYENYSSYLNQLPQALSDVKKSSIRVMQFEQFTTVTQSLHLKDPLGSGLSAFHHLMQLSKHEDILNEIQTSQRIKVRAIERIFANLLVTCLNKALTSTLNDLVQYILCCQYSPWEPFLMPKKEVLRGLVVTLAKCDKIPEARMLFNFGYAKNFYQIANKTSMPWELTVLSSWTNQEMTFVIEKYLNSLLTSLPQEKKSTIKFESFYAVKILIKDVPCPPPKISCLIVPTIPTPLSRACSVITSINPNLEFTEHENFILIKGDTVYYNWLTVNPKKSPDGSTERSPETSSKESPEASQKESSKNNFKLQEKSFKETSQSKPSIFGMNFDNKADSNLSRKPGTPTQSPNQASSQQKSTPSHHHERPSNDQSPSQNSFLHPNAIIKRTALFSSSERSSSNTSTVDRESSRPDLKRNTFSSPKRYASNTPSVDRESFRHGLTRKGLFTSSERSASNIPSVDQESFRTDLTRTASFSSSDRSASNTPQGRTSVDRESFRHDLKRPFEQRQSSCESETVDNESPSPKGPASKLRRIDSGDMSQLKNFHCRKVFPIKTPPQQQYPVSSLSKNNSLIQSQTIAANHLTSPQTGHNQFDVNASHQSSPQTGRNQFAASKPSNYGYSRTSPRQTSQSSTASSYQNTGLDQSKNATLPLPASEERFRSPVRQDRNRNNFVDSHAGSNFTVEILQPQQNAELDRHQSQSSYSKSHVKMRSPKRQINKLENFRVTQPAQFDASDTSPNDSLRQYKNISSRPPFLMSPPNHFALASPYPSDESELSLNRVARNLNVDIDSCHIKSTASIVTAEFKSPPKPKVARNLVISKAQNSETYDDCIASQKNNTFIPLPSSSKDHHPEKSSKSNPMPAPLPQKKTNNSKAKKISSYKEPATPKSKQTKPYRIPTPCHDVRVKRAFTPVCNKPAFRSNPVVVSIQNNSSKRTVAAPINAVHVPSVPPHVFELIKKYIETHIRRWEQYNSLKDEEKQEKAMALAKAFVEENSVTEVNKVTRRLLFNKFGNTNK</sequence>
<feature type="compositionally biased region" description="Basic and acidic residues" evidence="1">
    <location>
        <begin position="1873"/>
        <end position="1888"/>
    </location>
</feature>
<feature type="compositionally biased region" description="Polar residues" evidence="1">
    <location>
        <begin position="1799"/>
        <end position="1813"/>
    </location>
</feature>
<feature type="compositionally biased region" description="Polar residues" evidence="1">
    <location>
        <begin position="1718"/>
        <end position="1742"/>
    </location>
</feature>
<feature type="compositionally biased region" description="Polar residues" evidence="1">
    <location>
        <begin position="1966"/>
        <end position="2001"/>
    </location>
</feature>
<feature type="compositionally biased region" description="Polar residues" evidence="1">
    <location>
        <begin position="710"/>
        <end position="739"/>
    </location>
</feature>
<feature type="region of interest" description="Disordered" evidence="1">
    <location>
        <begin position="2073"/>
        <end position="2141"/>
    </location>
</feature>
<feature type="compositionally biased region" description="Basic and acidic residues" evidence="1">
    <location>
        <begin position="1787"/>
        <end position="1798"/>
    </location>
</feature>
<keyword evidence="3" id="KW-1185">Reference proteome</keyword>
<organism evidence="2 3">
    <name type="scientific">Oedothorax gibbosus</name>
    <dbReference type="NCBI Taxonomy" id="931172"/>
    <lineage>
        <taxon>Eukaryota</taxon>
        <taxon>Metazoa</taxon>
        <taxon>Ecdysozoa</taxon>
        <taxon>Arthropoda</taxon>
        <taxon>Chelicerata</taxon>
        <taxon>Arachnida</taxon>
        <taxon>Araneae</taxon>
        <taxon>Araneomorphae</taxon>
        <taxon>Entelegynae</taxon>
        <taxon>Araneoidea</taxon>
        <taxon>Linyphiidae</taxon>
        <taxon>Erigoninae</taxon>
        <taxon>Oedothorax</taxon>
    </lineage>
</organism>
<evidence type="ECO:0000313" key="3">
    <source>
        <dbReference type="Proteomes" id="UP000827092"/>
    </source>
</evidence>
<feature type="compositionally biased region" description="Polar residues" evidence="1">
    <location>
        <begin position="653"/>
        <end position="670"/>
    </location>
</feature>
<feature type="compositionally biased region" description="Basic residues" evidence="1">
    <location>
        <begin position="424"/>
        <end position="433"/>
    </location>
</feature>
<feature type="compositionally biased region" description="Polar residues" evidence="1">
    <location>
        <begin position="1752"/>
        <end position="1762"/>
    </location>
</feature>
<feature type="compositionally biased region" description="Low complexity" evidence="1">
    <location>
        <begin position="1775"/>
        <end position="1785"/>
    </location>
</feature>
<feature type="compositionally biased region" description="Basic and acidic residues" evidence="1">
    <location>
        <begin position="2037"/>
        <end position="2051"/>
    </location>
</feature>
<feature type="region of interest" description="Disordered" evidence="1">
    <location>
        <begin position="1966"/>
        <end position="2058"/>
    </location>
</feature>
<gene>
    <name evidence="2" type="ORF">JTE90_013877</name>
</gene>
<comment type="caution">
    <text evidence="2">The sequence shown here is derived from an EMBL/GenBank/DDBJ whole genome shotgun (WGS) entry which is preliminary data.</text>
</comment>
<feature type="compositionally biased region" description="Basic and acidic residues" evidence="1">
    <location>
        <begin position="635"/>
        <end position="649"/>
    </location>
</feature>
<feature type="compositionally biased region" description="Acidic residues" evidence="1">
    <location>
        <begin position="877"/>
        <end position="894"/>
    </location>
</feature>
<feature type="compositionally biased region" description="Low complexity" evidence="1">
    <location>
        <begin position="2002"/>
        <end position="2020"/>
    </location>
</feature>
<evidence type="ECO:0000256" key="1">
    <source>
        <dbReference type="SAM" id="MobiDB-lite"/>
    </source>
</evidence>
<feature type="compositionally biased region" description="Polar residues" evidence="1">
    <location>
        <begin position="2021"/>
        <end position="2030"/>
    </location>
</feature>
<feature type="region of interest" description="Disordered" evidence="1">
    <location>
        <begin position="2220"/>
        <end position="2279"/>
    </location>
</feature>
<dbReference type="Proteomes" id="UP000827092">
    <property type="component" value="Unassembled WGS sequence"/>
</dbReference>
<evidence type="ECO:0000313" key="2">
    <source>
        <dbReference type="EMBL" id="KAG8195420.1"/>
    </source>
</evidence>
<reference evidence="2 3" key="1">
    <citation type="journal article" date="2022" name="Nat. Ecol. Evol.">
        <title>A masculinizing supergene underlies an exaggerated male reproductive morph in a spider.</title>
        <authorList>
            <person name="Hendrickx F."/>
            <person name="De Corte Z."/>
            <person name="Sonet G."/>
            <person name="Van Belleghem S.M."/>
            <person name="Kostlbacher S."/>
            <person name="Vangestel C."/>
        </authorList>
    </citation>
    <scope>NUCLEOTIDE SEQUENCE [LARGE SCALE GENOMIC DNA]</scope>
    <source>
        <strain evidence="2">W744_W776</strain>
    </source>
</reference>
<feature type="compositionally biased region" description="Basic residues" evidence="1">
    <location>
        <begin position="2088"/>
        <end position="2099"/>
    </location>
</feature>
<accession>A0AAV6VF36</accession>
<feature type="region of interest" description="Disordered" evidence="1">
    <location>
        <begin position="1853"/>
        <end position="1921"/>
    </location>
</feature>
<protein>
    <submittedName>
        <fullName evidence="2">Uncharacterized protein</fullName>
    </submittedName>
</protein>
<proteinExistence type="predicted"/>